<dbReference type="EMBL" id="FLQS01000057">
    <property type="protein sequence ID" value="SBS78750.1"/>
    <property type="molecule type" value="Genomic_DNA"/>
</dbReference>
<protein>
    <submittedName>
        <fullName evidence="1">Uncharacterized protein</fullName>
    </submittedName>
</protein>
<name>A0A1Y5PMY3_9MYCO</name>
<gene>
    <name evidence="1" type="ORF">MHPYR_600004</name>
</gene>
<accession>A0A1Y5PMY3</accession>
<evidence type="ECO:0000313" key="1">
    <source>
        <dbReference type="EMBL" id="SBS78750.1"/>
    </source>
</evidence>
<dbReference type="AlphaFoldDB" id="A0A1Y5PMY3"/>
<reference evidence="1" key="1">
    <citation type="submission" date="2016-03" db="EMBL/GenBank/DDBJ databases">
        <authorList>
            <person name="Ploux O."/>
        </authorList>
    </citation>
    <scope>NUCLEOTIDE SEQUENCE</scope>
    <source>
        <strain evidence="1">UC10</strain>
    </source>
</reference>
<proteinExistence type="predicted"/>
<sequence>MALVDNRKLLADGMGNPFGYGLRYVPKDCRLGQVTEASRLPATQHKRTCMQGWQRSPLIHESRANLLVAFRSLVAPTEDRNVVLGKSPQNASCVISMKPLTTGAIQI</sequence>
<organism evidence="1">
    <name type="scientific">uncultured Mycobacterium sp</name>
    <dbReference type="NCBI Taxonomy" id="171292"/>
    <lineage>
        <taxon>Bacteria</taxon>
        <taxon>Bacillati</taxon>
        <taxon>Actinomycetota</taxon>
        <taxon>Actinomycetes</taxon>
        <taxon>Mycobacteriales</taxon>
        <taxon>Mycobacteriaceae</taxon>
        <taxon>Mycobacterium</taxon>
        <taxon>environmental samples</taxon>
    </lineage>
</organism>